<comment type="caution">
    <text evidence="2">The sequence shown here is derived from an EMBL/GenBank/DDBJ whole genome shotgun (WGS) entry which is preliminary data.</text>
</comment>
<name>X6L9E9_RETFI</name>
<feature type="region of interest" description="Disordered" evidence="1">
    <location>
        <begin position="1"/>
        <end position="23"/>
    </location>
</feature>
<feature type="region of interest" description="Disordered" evidence="1">
    <location>
        <begin position="150"/>
        <end position="170"/>
    </location>
</feature>
<dbReference type="Proteomes" id="UP000023152">
    <property type="component" value="Unassembled WGS sequence"/>
</dbReference>
<evidence type="ECO:0000313" key="3">
    <source>
        <dbReference type="Proteomes" id="UP000023152"/>
    </source>
</evidence>
<evidence type="ECO:0000256" key="1">
    <source>
        <dbReference type="SAM" id="MobiDB-lite"/>
    </source>
</evidence>
<proteinExistence type="predicted"/>
<gene>
    <name evidence="2" type="ORF">RFI_39351</name>
</gene>
<feature type="non-terminal residue" evidence="2">
    <location>
        <position position="208"/>
    </location>
</feature>
<protein>
    <submittedName>
        <fullName evidence="2">Uncharacterized protein</fullName>
    </submittedName>
</protein>
<organism evidence="2 3">
    <name type="scientific">Reticulomyxa filosa</name>
    <dbReference type="NCBI Taxonomy" id="46433"/>
    <lineage>
        <taxon>Eukaryota</taxon>
        <taxon>Sar</taxon>
        <taxon>Rhizaria</taxon>
        <taxon>Retaria</taxon>
        <taxon>Foraminifera</taxon>
        <taxon>Monothalamids</taxon>
        <taxon>Reticulomyxidae</taxon>
        <taxon>Reticulomyxa</taxon>
    </lineage>
</organism>
<dbReference type="EMBL" id="ASPP01047456">
    <property type="protein sequence ID" value="ETN98163.1"/>
    <property type="molecule type" value="Genomic_DNA"/>
</dbReference>
<dbReference type="AlphaFoldDB" id="X6L9E9"/>
<evidence type="ECO:0000313" key="2">
    <source>
        <dbReference type="EMBL" id="ETN98163.1"/>
    </source>
</evidence>
<sequence>FFKKKKKKKKKRKKNRKRIKNGINKPTQITQRLRKQVNGVLNNINKIKKIKKKKIVSICVLKGSIADENSPSRTVRGWRVTEENELKNTCASSPFSTASSCSSASFLHGGNDKTETLVMIEAAETMAVGRREGDHSESAESLCEQKKPLLIPNDSLNDKNGGSKGDISSWLSIPTKTRKLNDGSPLKVATATITATTTAAATAAVAGQ</sequence>
<accession>X6L9E9</accession>
<feature type="non-terminal residue" evidence="2">
    <location>
        <position position="1"/>
    </location>
</feature>
<keyword evidence="3" id="KW-1185">Reference proteome</keyword>
<feature type="compositionally biased region" description="Basic residues" evidence="1">
    <location>
        <begin position="1"/>
        <end position="20"/>
    </location>
</feature>
<reference evidence="2 3" key="1">
    <citation type="journal article" date="2013" name="Curr. Biol.">
        <title>The Genome of the Foraminiferan Reticulomyxa filosa.</title>
        <authorList>
            <person name="Glockner G."/>
            <person name="Hulsmann N."/>
            <person name="Schleicher M."/>
            <person name="Noegel A.A."/>
            <person name="Eichinger L."/>
            <person name="Gallinger C."/>
            <person name="Pawlowski J."/>
            <person name="Sierra R."/>
            <person name="Euteneuer U."/>
            <person name="Pillet L."/>
            <person name="Moustafa A."/>
            <person name="Platzer M."/>
            <person name="Groth M."/>
            <person name="Szafranski K."/>
            <person name="Schliwa M."/>
        </authorList>
    </citation>
    <scope>NUCLEOTIDE SEQUENCE [LARGE SCALE GENOMIC DNA]</scope>
</reference>